<name>A0ABT4X2P2_9BACI</name>
<accession>A0ABT4X2P2</accession>
<dbReference type="Pfam" id="PF00149">
    <property type="entry name" value="Metallophos"/>
    <property type="match status" value="1"/>
</dbReference>
<dbReference type="InterPro" id="IPR029052">
    <property type="entry name" value="Metallo-depent_PP-like"/>
</dbReference>
<dbReference type="RefSeq" id="WP_271339518.1">
    <property type="nucleotide sequence ID" value="NZ_JAQKAB010000002.1"/>
</dbReference>
<organism evidence="2 3">
    <name type="scientific">Bacillus changyiensis</name>
    <dbReference type="NCBI Taxonomy" id="3004103"/>
    <lineage>
        <taxon>Bacteria</taxon>
        <taxon>Bacillati</taxon>
        <taxon>Bacillota</taxon>
        <taxon>Bacilli</taxon>
        <taxon>Bacillales</taxon>
        <taxon>Bacillaceae</taxon>
        <taxon>Bacillus</taxon>
    </lineage>
</organism>
<dbReference type="PANTHER" id="PTHR31302:SF32">
    <property type="entry name" value="PHOSPHOESTERASE"/>
    <property type="match status" value="1"/>
</dbReference>
<keyword evidence="3" id="KW-1185">Reference proteome</keyword>
<evidence type="ECO:0000259" key="1">
    <source>
        <dbReference type="Pfam" id="PF00149"/>
    </source>
</evidence>
<dbReference type="InterPro" id="IPR051158">
    <property type="entry name" value="Metallophosphoesterase_sf"/>
</dbReference>
<sequence length="267" mass="30066">MIYLICFCMAILIGLSVLIWKMSIIAKEDHITKNVFSVDRLTGTKTLNIFFISDIHRRKINDDIIDKVKDHGVALVLIGGDLAEQGVPITRIEENIKKLASLGRIYFVWGNNDYEIDQQLLSHIFKKYHVTTLRNESVIYEHDGQVVNIIGVDDIRLELDDYPKAVQDIRQGALSLLLSHNPAIHHQIEVKDGIDIILSGHTHGGQIRIGRFGLYEKGGTGIINQAKYLISNGYGTTRLPLRLGARPETHLIQLVPKVADLSNRSLF</sequence>
<dbReference type="Gene3D" id="3.60.21.10">
    <property type="match status" value="1"/>
</dbReference>
<protein>
    <submittedName>
        <fullName evidence="2">Metallophosphoesterase</fullName>
    </submittedName>
</protein>
<gene>
    <name evidence="2" type="ORF">PJ311_03475</name>
</gene>
<dbReference type="Proteomes" id="UP001211894">
    <property type="component" value="Unassembled WGS sequence"/>
</dbReference>
<feature type="domain" description="Calcineurin-like phosphoesterase" evidence="1">
    <location>
        <begin position="48"/>
        <end position="204"/>
    </location>
</feature>
<dbReference type="SUPFAM" id="SSF56300">
    <property type="entry name" value="Metallo-dependent phosphatases"/>
    <property type="match status" value="1"/>
</dbReference>
<dbReference type="PANTHER" id="PTHR31302">
    <property type="entry name" value="TRANSMEMBRANE PROTEIN WITH METALLOPHOSPHOESTERASE DOMAIN-RELATED"/>
    <property type="match status" value="1"/>
</dbReference>
<evidence type="ECO:0000313" key="2">
    <source>
        <dbReference type="EMBL" id="MDA7025672.1"/>
    </source>
</evidence>
<evidence type="ECO:0000313" key="3">
    <source>
        <dbReference type="Proteomes" id="UP001211894"/>
    </source>
</evidence>
<comment type="caution">
    <text evidence="2">The sequence shown here is derived from an EMBL/GenBank/DDBJ whole genome shotgun (WGS) entry which is preliminary data.</text>
</comment>
<dbReference type="InterPro" id="IPR004843">
    <property type="entry name" value="Calcineurin-like_PHP"/>
</dbReference>
<reference evidence="2 3" key="1">
    <citation type="submission" date="2023-01" db="EMBL/GenBank/DDBJ databases">
        <title>Bacillus changyiensis sp. nov., isolated from a coastal deposit.</title>
        <authorList>
            <person name="Xiao G."/>
            <person name="Lai Q."/>
            <person name="Hu Z."/>
            <person name="Shao Z."/>
        </authorList>
    </citation>
    <scope>NUCLEOTIDE SEQUENCE [LARGE SCALE GENOMIC DNA]</scope>
    <source>
        <strain evidence="2 3">CLL-7-23</strain>
    </source>
</reference>
<proteinExistence type="predicted"/>
<dbReference type="EMBL" id="JAQKAB010000002">
    <property type="protein sequence ID" value="MDA7025672.1"/>
    <property type="molecule type" value="Genomic_DNA"/>
</dbReference>